<gene>
    <name evidence="2" type="ORF">WKI68_37380</name>
</gene>
<name>A0ABU8UBV3_9ACTN</name>
<evidence type="ECO:0000313" key="2">
    <source>
        <dbReference type="EMBL" id="MEJ8645357.1"/>
    </source>
</evidence>
<proteinExistence type="predicted"/>
<keyword evidence="1" id="KW-0472">Membrane</keyword>
<comment type="caution">
    <text evidence="2">The sequence shown here is derived from an EMBL/GenBank/DDBJ whole genome shotgun (WGS) entry which is preliminary data.</text>
</comment>
<keyword evidence="1" id="KW-1133">Transmembrane helix</keyword>
<sequence length="162" mass="17822">MDGNGIISLSATAVAMGSLGVSWIQARTVRTHNRKSVRPHLQMRQVKNYGDRTTGLQVINVGLGPALITGTTVTLDGRPIGQWNKGTYETLAADWPAAPSMYALFDGIAFPQGACQYLIHLDEYDDAAHAWFWELICRRLSIVINYESFYGGENLRASPPPI</sequence>
<reference evidence="2 3" key="1">
    <citation type="submission" date="2024-03" db="EMBL/GenBank/DDBJ databases">
        <title>Novel Streptomyces species of biotechnological and ecological value are a feature of Machair soil.</title>
        <authorList>
            <person name="Prole J.R."/>
            <person name="Goodfellow M."/>
            <person name="Allenby N."/>
            <person name="Ward A.C."/>
        </authorList>
    </citation>
    <scope>NUCLEOTIDE SEQUENCE [LARGE SCALE GENOMIC DNA]</scope>
    <source>
        <strain evidence="2 3">MS1.HAVA.3</strain>
    </source>
</reference>
<keyword evidence="1" id="KW-0812">Transmembrane</keyword>
<dbReference type="Proteomes" id="UP001382904">
    <property type="component" value="Unassembled WGS sequence"/>
</dbReference>
<feature type="transmembrane region" description="Helical" evidence="1">
    <location>
        <begin position="6"/>
        <end position="26"/>
    </location>
</feature>
<accession>A0ABU8UBV3</accession>
<evidence type="ECO:0000256" key="1">
    <source>
        <dbReference type="SAM" id="Phobius"/>
    </source>
</evidence>
<dbReference type="EMBL" id="JBBKAM010000003">
    <property type="protein sequence ID" value="MEJ8645357.1"/>
    <property type="molecule type" value="Genomic_DNA"/>
</dbReference>
<keyword evidence="3" id="KW-1185">Reference proteome</keyword>
<evidence type="ECO:0000313" key="3">
    <source>
        <dbReference type="Proteomes" id="UP001382904"/>
    </source>
</evidence>
<organism evidence="2 3">
    <name type="scientific">Streptomyces caledonius</name>
    <dbReference type="NCBI Taxonomy" id="3134107"/>
    <lineage>
        <taxon>Bacteria</taxon>
        <taxon>Bacillati</taxon>
        <taxon>Actinomycetota</taxon>
        <taxon>Actinomycetes</taxon>
        <taxon>Kitasatosporales</taxon>
        <taxon>Streptomycetaceae</taxon>
        <taxon>Streptomyces</taxon>
    </lineage>
</organism>
<protein>
    <submittedName>
        <fullName evidence="2">Uncharacterized protein</fullName>
    </submittedName>
</protein>